<dbReference type="GO" id="GO:0016787">
    <property type="term" value="F:hydrolase activity"/>
    <property type="evidence" value="ECO:0007669"/>
    <property type="project" value="UniProtKB-KW"/>
</dbReference>
<comment type="caution">
    <text evidence="7">The sequence shown here is derived from an EMBL/GenBank/DDBJ whole genome shotgun (WGS) entry which is preliminary data.</text>
</comment>
<organism evidence="7 8">
    <name type="scientific">Mycena pura</name>
    <dbReference type="NCBI Taxonomy" id="153505"/>
    <lineage>
        <taxon>Eukaryota</taxon>
        <taxon>Fungi</taxon>
        <taxon>Dikarya</taxon>
        <taxon>Basidiomycota</taxon>
        <taxon>Agaricomycotina</taxon>
        <taxon>Agaricomycetes</taxon>
        <taxon>Agaricomycetidae</taxon>
        <taxon>Agaricales</taxon>
        <taxon>Marasmiineae</taxon>
        <taxon>Mycenaceae</taxon>
        <taxon>Mycena</taxon>
    </lineage>
</organism>
<dbReference type="GO" id="GO:0005737">
    <property type="term" value="C:cytoplasm"/>
    <property type="evidence" value="ECO:0007669"/>
    <property type="project" value="UniProtKB-SubCell"/>
</dbReference>
<evidence type="ECO:0000256" key="3">
    <source>
        <dbReference type="ARBA" id="ARBA00022801"/>
    </source>
</evidence>
<feature type="region of interest" description="Disordered" evidence="5">
    <location>
        <begin position="1"/>
        <end position="28"/>
    </location>
</feature>
<accession>A0AAD7E4X9</accession>
<evidence type="ECO:0000256" key="5">
    <source>
        <dbReference type="SAM" id="MobiDB-lite"/>
    </source>
</evidence>
<keyword evidence="8" id="KW-1185">Reference proteome</keyword>
<proteinExistence type="predicted"/>
<feature type="compositionally biased region" description="Polar residues" evidence="5">
    <location>
        <begin position="389"/>
        <end position="409"/>
    </location>
</feature>
<feature type="compositionally biased region" description="Pro residues" evidence="5">
    <location>
        <begin position="545"/>
        <end position="554"/>
    </location>
</feature>
<feature type="compositionally biased region" description="Polar residues" evidence="5">
    <location>
        <begin position="344"/>
        <end position="368"/>
    </location>
</feature>
<comment type="subcellular location">
    <subcellularLocation>
        <location evidence="1">Cytoplasm</location>
    </subcellularLocation>
</comment>
<feature type="region of interest" description="Disordered" evidence="5">
    <location>
        <begin position="92"/>
        <end position="127"/>
    </location>
</feature>
<feature type="domain" description="HBS1-like protein N-terminal" evidence="6">
    <location>
        <begin position="17"/>
        <end position="86"/>
    </location>
</feature>
<keyword evidence="3" id="KW-0378">Hydrolase</keyword>
<name>A0AAD7E4X9_9AGAR</name>
<evidence type="ECO:0000313" key="8">
    <source>
        <dbReference type="Proteomes" id="UP001219525"/>
    </source>
</evidence>
<feature type="compositionally biased region" description="Low complexity" evidence="5">
    <location>
        <begin position="566"/>
        <end position="579"/>
    </location>
</feature>
<feature type="compositionally biased region" description="Acidic residues" evidence="5">
    <location>
        <begin position="17"/>
        <end position="28"/>
    </location>
</feature>
<evidence type="ECO:0000313" key="7">
    <source>
        <dbReference type="EMBL" id="KAJ7228960.1"/>
    </source>
</evidence>
<feature type="compositionally biased region" description="Pro residues" evidence="5">
    <location>
        <begin position="266"/>
        <end position="277"/>
    </location>
</feature>
<gene>
    <name evidence="7" type="ORF">GGX14DRAFT_346787</name>
</gene>
<feature type="compositionally biased region" description="Basic and acidic residues" evidence="5">
    <location>
        <begin position="592"/>
        <end position="602"/>
    </location>
</feature>
<feature type="compositionally biased region" description="Low complexity" evidence="5">
    <location>
        <begin position="312"/>
        <end position="328"/>
    </location>
</feature>
<evidence type="ECO:0000256" key="4">
    <source>
        <dbReference type="ARBA" id="ARBA00022917"/>
    </source>
</evidence>
<dbReference type="GO" id="GO:0006412">
    <property type="term" value="P:translation"/>
    <property type="evidence" value="ECO:0007669"/>
    <property type="project" value="UniProtKB-KW"/>
</dbReference>
<dbReference type="Pfam" id="PF08938">
    <property type="entry name" value="HBS1_N"/>
    <property type="match status" value="1"/>
</dbReference>
<feature type="compositionally biased region" description="Low complexity" evidence="5">
    <location>
        <begin position="648"/>
        <end position="663"/>
    </location>
</feature>
<evidence type="ECO:0000256" key="1">
    <source>
        <dbReference type="ARBA" id="ARBA00004496"/>
    </source>
</evidence>
<keyword evidence="4" id="KW-0648">Protein biosynthesis</keyword>
<dbReference type="InterPro" id="IPR015033">
    <property type="entry name" value="HBS1-like_N"/>
</dbReference>
<reference evidence="7" key="1">
    <citation type="submission" date="2023-03" db="EMBL/GenBank/DDBJ databases">
        <title>Massive genome expansion in bonnet fungi (Mycena s.s.) driven by repeated elements and novel gene families across ecological guilds.</title>
        <authorList>
            <consortium name="Lawrence Berkeley National Laboratory"/>
            <person name="Harder C.B."/>
            <person name="Miyauchi S."/>
            <person name="Viragh M."/>
            <person name="Kuo A."/>
            <person name="Thoen E."/>
            <person name="Andreopoulos B."/>
            <person name="Lu D."/>
            <person name="Skrede I."/>
            <person name="Drula E."/>
            <person name="Henrissat B."/>
            <person name="Morin E."/>
            <person name="Kohler A."/>
            <person name="Barry K."/>
            <person name="LaButti K."/>
            <person name="Morin E."/>
            <person name="Salamov A."/>
            <person name="Lipzen A."/>
            <person name="Mereny Z."/>
            <person name="Hegedus B."/>
            <person name="Baldrian P."/>
            <person name="Stursova M."/>
            <person name="Weitz H."/>
            <person name="Taylor A."/>
            <person name="Grigoriev I.V."/>
            <person name="Nagy L.G."/>
            <person name="Martin F."/>
            <person name="Kauserud H."/>
        </authorList>
    </citation>
    <scope>NUCLEOTIDE SEQUENCE</scope>
    <source>
        <strain evidence="7">9144</strain>
    </source>
</reference>
<dbReference type="Proteomes" id="UP001219525">
    <property type="component" value="Unassembled WGS sequence"/>
</dbReference>
<sequence>MVARHRNFDNMDINGQLDDDEALSDGGDDYISPEHQALLNDGLDRVRETIGDEDNTGLSDTAIKGFLWNCYFDIEKTVQWAIEEQERAHEAQQRKVPSYAMKDLPPLPPSDQTELSYSEYPPPVLNPRHDIEEDAGETKERSRVPLIKQAQHGYDSLELEAEASDAPVKRNLSTISERTERTVTDVSPNWIPRQQYMSLSILRPPSSVTTSYGRASVPLDTTINSLDPDTIPVSPSGSALHRLSFYEAPPSMPPSEADSYESHPSPKAPSEPLPPIDTIPDIPDLNSRSSRNVPPKPASQAPKKSKLAMLASNRASTSSTRSESSRSTGTDVAGSVKTYPDLRPTSQSIRPPSSVISESASVPTSTASHIRRAVATAMQLEAGDRDPSPSLNESRTSTPKPIQTPNRPSAPTPSKIPEMPSPSTSPPTARQHSKLALLAQANKAARISKPKPLTSPPVLPLEHTEYLTPIANGSAVTTAITTSYQSLYSLTNPDRSTGTTPFVVVPLPATITTHAPSPADAKKTKLAMKIKRGQEKQQPQRMPEAPAPSIPPMFLPKATRTRASPSSFASLLVDDVSSSEVGGPYARRTAKQTKEKQSEQRPRHGSRQKHSEEFPEFFVPSGSAFDGPSPDDVVLNARRDTSLAQMRTGTASTSVTKSSTSGS</sequence>
<dbReference type="EMBL" id="JARJCW010000002">
    <property type="protein sequence ID" value="KAJ7228960.1"/>
    <property type="molecule type" value="Genomic_DNA"/>
</dbReference>
<evidence type="ECO:0000259" key="6">
    <source>
        <dbReference type="Pfam" id="PF08938"/>
    </source>
</evidence>
<feature type="region of interest" description="Disordered" evidence="5">
    <location>
        <begin position="245"/>
        <end position="434"/>
    </location>
</feature>
<dbReference type="AlphaFoldDB" id="A0AAD7E4X9"/>
<feature type="region of interest" description="Disordered" evidence="5">
    <location>
        <begin position="529"/>
        <end position="663"/>
    </location>
</feature>
<keyword evidence="2" id="KW-0963">Cytoplasm</keyword>
<protein>
    <recommendedName>
        <fullName evidence="6">HBS1-like protein N-terminal domain-containing protein</fullName>
    </recommendedName>
</protein>
<evidence type="ECO:0000256" key="2">
    <source>
        <dbReference type="ARBA" id="ARBA00022490"/>
    </source>
</evidence>